<proteinExistence type="predicted"/>
<reference evidence="1" key="2">
    <citation type="journal article" date="2020" name="Nat. Commun.">
        <title>Large-scale genome sequencing of mycorrhizal fungi provides insights into the early evolution of symbiotic traits.</title>
        <authorList>
            <person name="Miyauchi S."/>
            <person name="Kiss E."/>
            <person name="Kuo A."/>
            <person name="Drula E."/>
            <person name="Kohler A."/>
            <person name="Sanchez-Garcia M."/>
            <person name="Morin E."/>
            <person name="Andreopoulos B."/>
            <person name="Barry K.W."/>
            <person name="Bonito G."/>
            <person name="Buee M."/>
            <person name="Carver A."/>
            <person name="Chen C."/>
            <person name="Cichocki N."/>
            <person name="Clum A."/>
            <person name="Culley D."/>
            <person name="Crous P.W."/>
            <person name="Fauchery L."/>
            <person name="Girlanda M."/>
            <person name="Hayes R.D."/>
            <person name="Keri Z."/>
            <person name="LaButti K."/>
            <person name="Lipzen A."/>
            <person name="Lombard V."/>
            <person name="Magnuson J."/>
            <person name="Maillard F."/>
            <person name="Murat C."/>
            <person name="Nolan M."/>
            <person name="Ohm R.A."/>
            <person name="Pangilinan J."/>
            <person name="Pereira M.F."/>
            <person name="Perotto S."/>
            <person name="Peter M."/>
            <person name="Pfister S."/>
            <person name="Riley R."/>
            <person name="Sitrit Y."/>
            <person name="Stielow J.B."/>
            <person name="Szollosi G."/>
            <person name="Zifcakova L."/>
            <person name="Stursova M."/>
            <person name="Spatafora J.W."/>
            <person name="Tedersoo L."/>
            <person name="Vaario L.M."/>
            <person name="Yamada A."/>
            <person name="Yan M."/>
            <person name="Wang P."/>
            <person name="Xu J."/>
            <person name="Bruns T."/>
            <person name="Baldrian P."/>
            <person name="Vilgalys R."/>
            <person name="Dunand C."/>
            <person name="Henrissat B."/>
            <person name="Grigoriev I.V."/>
            <person name="Hibbett D."/>
            <person name="Nagy L.G."/>
            <person name="Martin F.M."/>
        </authorList>
    </citation>
    <scope>NUCLEOTIDE SEQUENCE</scope>
    <source>
        <strain evidence="1">P2</strain>
    </source>
</reference>
<sequence length="902" mass="101911">MTAAYMRILIHTMNNSLFPDADPNSIAWTGPPANIVTVQSLLYASLMASLFAAFLAMLGKQRVSRYLLNQGGSAVDKSRDRQRKLDGLKEWGFYLAIESLPVVLQLALLLLGGALSLYLWTISRTVAGVIIAITLFVVTLYIFLTLAATFYHNCPYQTPLSIVFRAIIGYLGYTDAALTRWAWYLIRLLPSTRNLGRILRNLRRGIRSVVVRLCCIPTVVEEAEHIPLASVVASPSRIFEDVSIDREACKADTRCIFWVLDSMTDINIISSTVRFAADMMWYPEIAGALSPDVLAGLFLDCSLDGQVIPGKSEHASSIGMGLASVLSIQLSMAPEDEGLKDLCERIDSNIQWTHPSEPMFVLVRGTLRIITETPHRRPDPLLYWGSLTTMPDNLPTTHKLWLSRILLQTLWRWRRLQGPTTFINSYPMYLIFERFMADGDQNLTILKTNCYLIMAISLGLQIDIRDLYAPNNECVVPRFSYGVCSSSDSPALQTAIELFHQRLQMTIGEAKPDKVALDWTLSVLVHLDPFQTVGTRNLAFLWITGVLNSEYPEDERYKMASQVVQLLGKRFDSNVPGDVLYVEPAWIPPLLSFLSLSERFYTTDDPPYPGSIALLFLSTSAIYGDFDTTFLPVFASILLPTHPLQSRSLALKVFYAFIPGWFSSQMESVLYKDLNKLVQAVGDPFQFTPDLPLQDGKPVGTVGRESMTAMVILTEFASLDLWRNHLNRSNFASYEQIVSTEEGRTTAFEWMLHTATFSWQEFLCTPTKIAMAIRRLEELQCLNTAEVVILWAWTIGVIDPVDRNGWRLIGDETLRFYQTHGTARLTALKRHILDADEITERDHLEFLQQKRGYERPCRMKSIQTDTGSDRIDLSVSRVCQLRRLYHLLGYDPMTRPSHGLGV</sequence>
<evidence type="ECO:0000313" key="1">
    <source>
        <dbReference type="EMBL" id="KAF9642485.1"/>
    </source>
</evidence>
<dbReference type="EMBL" id="MU118450">
    <property type="protein sequence ID" value="KAF9642485.1"/>
    <property type="molecule type" value="Genomic_DNA"/>
</dbReference>
<comment type="caution">
    <text evidence="1">The sequence shown here is derived from an EMBL/GenBank/DDBJ whole genome shotgun (WGS) entry which is preliminary data.</text>
</comment>
<organism evidence="1 2">
    <name type="scientific">Thelephora ganbajun</name>
    <name type="common">Ganba fungus</name>
    <dbReference type="NCBI Taxonomy" id="370292"/>
    <lineage>
        <taxon>Eukaryota</taxon>
        <taxon>Fungi</taxon>
        <taxon>Dikarya</taxon>
        <taxon>Basidiomycota</taxon>
        <taxon>Agaricomycotina</taxon>
        <taxon>Agaricomycetes</taxon>
        <taxon>Thelephorales</taxon>
        <taxon>Thelephoraceae</taxon>
        <taxon>Thelephora</taxon>
    </lineage>
</organism>
<name>A0ACB6YYE7_THEGA</name>
<accession>A0ACB6YYE7</accession>
<evidence type="ECO:0000313" key="2">
    <source>
        <dbReference type="Proteomes" id="UP000886501"/>
    </source>
</evidence>
<protein>
    <submittedName>
        <fullName evidence="1">Uncharacterized protein</fullName>
    </submittedName>
</protein>
<reference evidence="1" key="1">
    <citation type="submission" date="2019-10" db="EMBL/GenBank/DDBJ databases">
        <authorList>
            <consortium name="DOE Joint Genome Institute"/>
            <person name="Kuo A."/>
            <person name="Miyauchi S."/>
            <person name="Kiss E."/>
            <person name="Drula E."/>
            <person name="Kohler A."/>
            <person name="Sanchez-Garcia M."/>
            <person name="Andreopoulos B."/>
            <person name="Barry K.W."/>
            <person name="Bonito G."/>
            <person name="Buee M."/>
            <person name="Carver A."/>
            <person name="Chen C."/>
            <person name="Cichocki N."/>
            <person name="Clum A."/>
            <person name="Culley D."/>
            <person name="Crous P.W."/>
            <person name="Fauchery L."/>
            <person name="Girlanda M."/>
            <person name="Hayes R."/>
            <person name="Keri Z."/>
            <person name="Labutti K."/>
            <person name="Lipzen A."/>
            <person name="Lombard V."/>
            <person name="Magnuson J."/>
            <person name="Maillard F."/>
            <person name="Morin E."/>
            <person name="Murat C."/>
            <person name="Nolan M."/>
            <person name="Ohm R."/>
            <person name="Pangilinan J."/>
            <person name="Pereira M."/>
            <person name="Perotto S."/>
            <person name="Peter M."/>
            <person name="Riley R."/>
            <person name="Sitrit Y."/>
            <person name="Stielow B."/>
            <person name="Szollosi G."/>
            <person name="Zifcakova L."/>
            <person name="Stursova M."/>
            <person name="Spatafora J.W."/>
            <person name="Tedersoo L."/>
            <person name="Vaario L.-M."/>
            <person name="Yamada A."/>
            <person name="Yan M."/>
            <person name="Wang P."/>
            <person name="Xu J."/>
            <person name="Bruns T."/>
            <person name="Baldrian P."/>
            <person name="Vilgalys R."/>
            <person name="Henrissat B."/>
            <person name="Grigoriev I.V."/>
            <person name="Hibbett D."/>
            <person name="Nagy L.G."/>
            <person name="Martin F.M."/>
        </authorList>
    </citation>
    <scope>NUCLEOTIDE SEQUENCE</scope>
    <source>
        <strain evidence="1">P2</strain>
    </source>
</reference>
<dbReference type="Proteomes" id="UP000886501">
    <property type="component" value="Unassembled WGS sequence"/>
</dbReference>
<keyword evidence="2" id="KW-1185">Reference proteome</keyword>
<gene>
    <name evidence="1" type="ORF">BDM02DRAFT_2091673</name>
</gene>